<dbReference type="SMART" id="SM00718">
    <property type="entry name" value="DM4_12"/>
    <property type="match status" value="1"/>
</dbReference>
<keyword evidence="3" id="KW-1185">Reference proteome</keyword>
<name>A0A811VFE9_CERCA</name>
<accession>A0A811VFE9</accession>
<dbReference type="OrthoDB" id="6340174at2759"/>
<evidence type="ECO:0000313" key="2">
    <source>
        <dbReference type="EMBL" id="CAD7013977.1"/>
    </source>
</evidence>
<gene>
    <name evidence="2" type="ORF">CCAP1982_LOCUS21986</name>
</gene>
<dbReference type="PANTHER" id="PTHR21398:SF22">
    <property type="entry name" value="IP12060P-RELATED"/>
    <property type="match status" value="1"/>
</dbReference>
<feature type="signal peptide" evidence="1">
    <location>
        <begin position="1"/>
        <end position="24"/>
    </location>
</feature>
<dbReference type="PANTHER" id="PTHR21398">
    <property type="entry name" value="AGAP007094-PA"/>
    <property type="match status" value="1"/>
</dbReference>
<sequence>MRTHLSFYLSIILHLLWHCKLCGSTTFFPTNSAYGIFAAIAVPLELPHRNVFISYNFEANYNLPYTYDIPPIAYGVEEDEIFSVPEARVLQNTNDCANCTESITKTTPTTKITTTTNASTTSSTAAPLLNATILDSKEGTTKRRRRQKRSALNSLLTRTHFYHILMDKFRRSGYNAEPCLLRLICETNASGLGEVNGVLGSLVHIIFSPSTSAHENLPLQYYQAEVDGAHGVCEDYIAECEDNPLDLISVPLGEIIDDLMGGK</sequence>
<dbReference type="InterPro" id="IPR006631">
    <property type="entry name" value="DM4_12"/>
</dbReference>
<evidence type="ECO:0000313" key="3">
    <source>
        <dbReference type="Proteomes" id="UP000606786"/>
    </source>
</evidence>
<dbReference type="AlphaFoldDB" id="A0A811VFE9"/>
<reference evidence="2" key="1">
    <citation type="submission" date="2020-11" db="EMBL/GenBank/DDBJ databases">
        <authorList>
            <person name="Whitehead M."/>
        </authorList>
    </citation>
    <scope>NUCLEOTIDE SEQUENCE</scope>
    <source>
        <strain evidence="2">EGII</strain>
    </source>
</reference>
<keyword evidence="1" id="KW-0732">Signal</keyword>
<dbReference type="Proteomes" id="UP000606786">
    <property type="component" value="Unassembled WGS sequence"/>
</dbReference>
<feature type="chain" id="PRO_5032989893" evidence="1">
    <location>
        <begin position="25"/>
        <end position="263"/>
    </location>
</feature>
<dbReference type="EMBL" id="CAJHJT010000056">
    <property type="protein sequence ID" value="CAD7013977.1"/>
    <property type="molecule type" value="Genomic_DNA"/>
</dbReference>
<protein>
    <submittedName>
        <fullName evidence="2">(Mediterranean fruit fly) hypothetical protein</fullName>
    </submittedName>
</protein>
<proteinExistence type="predicted"/>
<evidence type="ECO:0000256" key="1">
    <source>
        <dbReference type="SAM" id="SignalP"/>
    </source>
</evidence>
<comment type="caution">
    <text evidence="2">The sequence shown here is derived from an EMBL/GenBank/DDBJ whole genome shotgun (WGS) entry which is preliminary data.</text>
</comment>
<dbReference type="Pfam" id="PF07841">
    <property type="entry name" value="DM4_12"/>
    <property type="match status" value="1"/>
</dbReference>
<organism evidence="2 3">
    <name type="scientific">Ceratitis capitata</name>
    <name type="common">Mediterranean fruit fly</name>
    <name type="synonym">Tephritis capitata</name>
    <dbReference type="NCBI Taxonomy" id="7213"/>
    <lineage>
        <taxon>Eukaryota</taxon>
        <taxon>Metazoa</taxon>
        <taxon>Ecdysozoa</taxon>
        <taxon>Arthropoda</taxon>
        <taxon>Hexapoda</taxon>
        <taxon>Insecta</taxon>
        <taxon>Pterygota</taxon>
        <taxon>Neoptera</taxon>
        <taxon>Endopterygota</taxon>
        <taxon>Diptera</taxon>
        <taxon>Brachycera</taxon>
        <taxon>Muscomorpha</taxon>
        <taxon>Tephritoidea</taxon>
        <taxon>Tephritidae</taxon>
        <taxon>Ceratitis</taxon>
        <taxon>Ceratitis</taxon>
    </lineage>
</organism>